<feature type="compositionally biased region" description="Basic and acidic residues" evidence="1">
    <location>
        <begin position="34"/>
        <end position="73"/>
    </location>
</feature>
<dbReference type="KEGG" id="gtt:GUITHDRAFT_112241"/>
<dbReference type="Proteomes" id="UP000011087">
    <property type="component" value="Unassembled WGS sequence"/>
</dbReference>
<evidence type="ECO:0000256" key="1">
    <source>
        <dbReference type="SAM" id="MobiDB-lite"/>
    </source>
</evidence>
<evidence type="ECO:0000313" key="2">
    <source>
        <dbReference type="EMBL" id="EKX41822.1"/>
    </source>
</evidence>
<feature type="region of interest" description="Disordered" evidence="1">
    <location>
        <begin position="26"/>
        <end position="73"/>
    </location>
</feature>
<dbReference type="HOGENOM" id="CLU_2710081_0_0_1"/>
<gene>
    <name evidence="2" type="ORF">GUITHDRAFT_112241</name>
</gene>
<evidence type="ECO:0000313" key="4">
    <source>
        <dbReference type="Proteomes" id="UP000011087"/>
    </source>
</evidence>
<reference evidence="3" key="3">
    <citation type="submission" date="2015-06" db="UniProtKB">
        <authorList>
            <consortium name="EnsemblProtists"/>
        </authorList>
    </citation>
    <scope>IDENTIFICATION</scope>
</reference>
<sequence>MDLLPKINTVDIRRLCGDQIKIKKKGADVGSADQRAEEAAQKEIKKGDKDVSDAKSRFLERKRMREEKLAQMK</sequence>
<evidence type="ECO:0000313" key="3">
    <source>
        <dbReference type="EnsemblProtists" id="EKX41822"/>
    </source>
</evidence>
<reference evidence="4" key="2">
    <citation type="submission" date="2012-11" db="EMBL/GenBank/DDBJ databases">
        <authorList>
            <person name="Kuo A."/>
            <person name="Curtis B.A."/>
            <person name="Tanifuji G."/>
            <person name="Burki F."/>
            <person name="Gruber A."/>
            <person name="Irimia M."/>
            <person name="Maruyama S."/>
            <person name="Arias M.C."/>
            <person name="Ball S.G."/>
            <person name="Gile G.H."/>
            <person name="Hirakawa Y."/>
            <person name="Hopkins J.F."/>
            <person name="Rensing S.A."/>
            <person name="Schmutz J."/>
            <person name="Symeonidi A."/>
            <person name="Elias M."/>
            <person name="Eveleigh R.J."/>
            <person name="Herman E.K."/>
            <person name="Klute M.J."/>
            <person name="Nakayama T."/>
            <person name="Obornik M."/>
            <person name="Reyes-Prieto A."/>
            <person name="Armbrust E.V."/>
            <person name="Aves S.J."/>
            <person name="Beiko R.G."/>
            <person name="Coutinho P."/>
            <person name="Dacks J.B."/>
            <person name="Durnford D.G."/>
            <person name="Fast N.M."/>
            <person name="Green B.R."/>
            <person name="Grisdale C."/>
            <person name="Hempe F."/>
            <person name="Henrissat B."/>
            <person name="Hoppner M.P."/>
            <person name="Ishida K.-I."/>
            <person name="Kim E."/>
            <person name="Koreny L."/>
            <person name="Kroth P.G."/>
            <person name="Liu Y."/>
            <person name="Malik S.-B."/>
            <person name="Maier U.G."/>
            <person name="McRose D."/>
            <person name="Mock T."/>
            <person name="Neilson J.A."/>
            <person name="Onodera N.T."/>
            <person name="Poole A.M."/>
            <person name="Pritham E.J."/>
            <person name="Richards T.A."/>
            <person name="Rocap G."/>
            <person name="Roy S.W."/>
            <person name="Sarai C."/>
            <person name="Schaack S."/>
            <person name="Shirato S."/>
            <person name="Slamovits C.H."/>
            <person name="Spencer D.F."/>
            <person name="Suzuki S."/>
            <person name="Worden A.Z."/>
            <person name="Zauner S."/>
            <person name="Barry K."/>
            <person name="Bell C."/>
            <person name="Bharti A.K."/>
            <person name="Crow J.A."/>
            <person name="Grimwood J."/>
            <person name="Kramer R."/>
            <person name="Lindquist E."/>
            <person name="Lucas S."/>
            <person name="Salamov A."/>
            <person name="McFadden G.I."/>
            <person name="Lane C.E."/>
            <person name="Keeling P.J."/>
            <person name="Gray M.W."/>
            <person name="Grigoriev I.V."/>
            <person name="Archibald J.M."/>
        </authorList>
    </citation>
    <scope>NUCLEOTIDE SEQUENCE</scope>
    <source>
        <strain evidence="4">CCMP2712</strain>
    </source>
</reference>
<accession>L1J0K7</accession>
<keyword evidence="4" id="KW-1185">Reference proteome</keyword>
<name>L1J0K7_GUITC</name>
<dbReference type="RefSeq" id="XP_005828802.1">
    <property type="nucleotide sequence ID" value="XM_005828745.1"/>
</dbReference>
<reference evidence="2 4" key="1">
    <citation type="journal article" date="2012" name="Nature">
        <title>Algal genomes reveal evolutionary mosaicism and the fate of nucleomorphs.</title>
        <authorList>
            <consortium name="DOE Joint Genome Institute"/>
            <person name="Curtis B.A."/>
            <person name="Tanifuji G."/>
            <person name="Burki F."/>
            <person name="Gruber A."/>
            <person name="Irimia M."/>
            <person name="Maruyama S."/>
            <person name="Arias M.C."/>
            <person name="Ball S.G."/>
            <person name="Gile G.H."/>
            <person name="Hirakawa Y."/>
            <person name="Hopkins J.F."/>
            <person name="Kuo A."/>
            <person name="Rensing S.A."/>
            <person name="Schmutz J."/>
            <person name="Symeonidi A."/>
            <person name="Elias M."/>
            <person name="Eveleigh R.J."/>
            <person name="Herman E.K."/>
            <person name="Klute M.J."/>
            <person name="Nakayama T."/>
            <person name="Obornik M."/>
            <person name="Reyes-Prieto A."/>
            <person name="Armbrust E.V."/>
            <person name="Aves S.J."/>
            <person name="Beiko R.G."/>
            <person name="Coutinho P."/>
            <person name="Dacks J.B."/>
            <person name="Durnford D.G."/>
            <person name="Fast N.M."/>
            <person name="Green B.R."/>
            <person name="Grisdale C.J."/>
            <person name="Hempel F."/>
            <person name="Henrissat B."/>
            <person name="Hoppner M.P."/>
            <person name="Ishida K."/>
            <person name="Kim E."/>
            <person name="Koreny L."/>
            <person name="Kroth P.G."/>
            <person name="Liu Y."/>
            <person name="Malik S.B."/>
            <person name="Maier U.G."/>
            <person name="McRose D."/>
            <person name="Mock T."/>
            <person name="Neilson J.A."/>
            <person name="Onodera N.T."/>
            <person name="Poole A.M."/>
            <person name="Pritham E.J."/>
            <person name="Richards T.A."/>
            <person name="Rocap G."/>
            <person name="Roy S.W."/>
            <person name="Sarai C."/>
            <person name="Schaack S."/>
            <person name="Shirato S."/>
            <person name="Slamovits C.H."/>
            <person name="Spencer D.F."/>
            <person name="Suzuki S."/>
            <person name="Worden A.Z."/>
            <person name="Zauner S."/>
            <person name="Barry K."/>
            <person name="Bell C."/>
            <person name="Bharti A.K."/>
            <person name="Crow J.A."/>
            <person name="Grimwood J."/>
            <person name="Kramer R."/>
            <person name="Lindquist E."/>
            <person name="Lucas S."/>
            <person name="Salamov A."/>
            <person name="McFadden G.I."/>
            <person name="Lane C.E."/>
            <person name="Keeling P.J."/>
            <person name="Gray M.W."/>
            <person name="Grigoriev I.V."/>
            <person name="Archibald J.M."/>
        </authorList>
    </citation>
    <scope>NUCLEOTIDE SEQUENCE</scope>
    <source>
        <strain evidence="2 4">CCMP2712</strain>
    </source>
</reference>
<proteinExistence type="predicted"/>
<dbReference type="EMBL" id="JH993021">
    <property type="protein sequence ID" value="EKX41822.1"/>
    <property type="molecule type" value="Genomic_DNA"/>
</dbReference>
<organism evidence="2">
    <name type="scientific">Guillardia theta (strain CCMP2712)</name>
    <name type="common">Cryptophyte</name>
    <dbReference type="NCBI Taxonomy" id="905079"/>
    <lineage>
        <taxon>Eukaryota</taxon>
        <taxon>Cryptophyceae</taxon>
        <taxon>Pyrenomonadales</taxon>
        <taxon>Geminigeraceae</taxon>
        <taxon>Guillardia</taxon>
    </lineage>
</organism>
<dbReference type="GeneID" id="17298466"/>
<protein>
    <submittedName>
        <fullName evidence="2 3">Uncharacterized protein</fullName>
    </submittedName>
</protein>
<dbReference type="AlphaFoldDB" id="L1J0K7"/>
<dbReference type="EnsemblProtists" id="EKX41822">
    <property type="protein sequence ID" value="EKX41822"/>
    <property type="gene ID" value="GUITHDRAFT_112241"/>
</dbReference>
<dbReference type="PaxDb" id="55529-EKX41822"/>